<evidence type="ECO:0000256" key="4">
    <source>
        <dbReference type="ARBA" id="ARBA00011738"/>
    </source>
</evidence>
<dbReference type="EMBL" id="JACOSL010000053">
    <property type="protein sequence ID" value="MBI1757152.1"/>
    <property type="molecule type" value="Genomic_DNA"/>
</dbReference>
<evidence type="ECO:0000256" key="11">
    <source>
        <dbReference type="ARBA" id="ARBA00022759"/>
    </source>
</evidence>
<dbReference type="GO" id="GO:0010468">
    <property type="term" value="P:regulation of gene expression"/>
    <property type="evidence" value="ECO:0007669"/>
    <property type="project" value="TreeGrafter"/>
</dbReference>
<dbReference type="PANTHER" id="PTHR11207">
    <property type="entry name" value="RIBONUCLEASE III"/>
    <property type="match status" value="1"/>
</dbReference>
<dbReference type="InterPro" id="IPR011907">
    <property type="entry name" value="RNase_III"/>
</dbReference>
<dbReference type="AlphaFoldDB" id="A0A931PV17"/>
<evidence type="ECO:0000256" key="14">
    <source>
        <dbReference type="ARBA" id="ARBA00022884"/>
    </source>
</evidence>
<evidence type="ECO:0000256" key="12">
    <source>
        <dbReference type="ARBA" id="ARBA00022801"/>
    </source>
</evidence>
<evidence type="ECO:0000256" key="9">
    <source>
        <dbReference type="ARBA" id="ARBA00022722"/>
    </source>
</evidence>
<proteinExistence type="inferred from homology"/>
<organism evidence="18 19">
    <name type="scientific">Fimbriimonas ginsengisoli</name>
    <dbReference type="NCBI Taxonomy" id="1005039"/>
    <lineage>
        <taxon>Bacteria</taxon>
        <taxon>Bacillati</taxon>
        <taxon>Armatimonadota</taxon>
        <taxon>Fimbriimonadia</taxon>
        <taxon>Fimbriimonadales</taxon>
        <taxon>Fimbriimonadaceae</taxon>
        <taxon>Fimbriimonas</taxon>
    </lineage>
</organism>
<dbReference type="SMART" id="SM00358">
    <property type="entry name" value="DSRM"/>
    <property type="match status" value="1"/>
</dbReference>
<reference evidence="18" key="1">
    <citation type="submission" date="2020-07" db="EMBL/GenBank/DDBJ databases">
        <title>Huge and variable diversity of episymbiotic CPR bacteria and DPANN archaea in groundwater ecosystems.</title>
        <authorList>
            <person name="He C.Y."/>
            <person name="Keren R."/>
            <person name="Whittaker M."/>
            <person name="Farag I.F."/>
            <person name="Doudna J."/>
            <person name="Cate J.H.D."/>
            <person name="Banfield J.F."/>
        </authorList>
    </citation>
    <scope>NUCLEOTIDE SEQUENCE</scope>
    <source>
        <strain evidence="18">NC_groundwater_17_Pr7_B-0.1um_64_12</strain>
    </source>
</reference>
<feature type="active site" evidence="15">
    <location>
        <position position="100"/>
    </location>
</feature>
<accession>A0A931PV17</accession>
<protein>
    <recommendedName>
        <fullName evidence="15">Ribonuclease 3</fullName>
        <ecNumber evidence="15">3.1.26.3</ecNumber>
    </recommendedName>
    <alternativeName>
        <fullName evidence="15">Ribonuclease III</fullName>
        <shortName evidence="15">RNase III</shortName>
    </alternativeName>
</protein>
<evidence type="ECO:0000256" key="7">
    <source>
        <dbReference type="ARBA" id="ARBA00022664"/>
    </source>
</evidence>
<evidence type="ECO:0000256" key="5">
    <source>
        <dbReference type="ARBA" id="ARBA00022490"/>
    </source>
</evidence>
<dbReference type="GO" id="GO:0005737">
    <property type="term" value="C:cytoplasm"/>
    <property type="evidence" value="ECO:0007669"/>
    <property type="project" value="UniProtKB-SubCell"/>
</dbReference>
<comment type="function">
    <text evidence="15">Digests double-stranded RNA. Involved in the processing of primary rRNA transcript to yield the immediate precursors to the large and small rRNAs (23S and 16S). Processes some mRNAs, and tRNAs when they are encoded in the rRNA operon. Processes pre-crRNA and tracrRNA of type II CRISPR loci if present in the organism.</text>
</comment>
<evidence type="ECO:0000259" key="17">
    <source>
        <dbReference type="PROSITE" id="PS50142"/>
    </source>
</evidence>
<keyword evidence="5 15" id="KW-0963">Cytoplasm</keyword>
<dbReference type="Pfam" id="PF14622">
    <property type="entry name" value="Ribonucleas_3_3"/>
    <property type="match status" value="1"/>
</dbReference>
<dbReference type="CDD" id="cd00593">
    <property type="entry name" value="RIBOc"/>
    <property type="match status" value="1"/>
</dbReference>
<dbReference type="GO" id="GO:0003725">
    <property type="term" value="F:double-stranded RNA binding"/>
    <property type="evidence" value="ECO:0007669"/>
    <property type="project" value="TreeGrafter"/>
</dbReference>
<comment type="subunit">
    <text evidence="4 15">Homodimer.</text>
</comment>
<gene>
    <name evidence="15 18" type="primary">rnc</name>
    <name evidence="18" type="ORF">HYR64_08615</name>
</gene>
<evidence type="ECO:0000259" key="16">
    <source>
        <dbReference type="PROSITE" id="PS50137"/>
    </source>
</evidence>
<feature type="binding site" evidence="15">
    <location>
        <position position="97"/>
    </location>
    <ligand>
        <name>Mg(2+)</name>
        <dbReference type="ChEBI" id="CHEBI:18420"/>
    </ligand>
</feature>
<dbReference type="SUPFAM" id="SSF69065">
    <property type="entry name" value="RNase III domain-like"/>
    <property type="match status" value="1"/>
</dbReference>
<dbReference type="Gene3D" id="3.30.160.20">
    <property type="match status" value="1"/>
</dbReference>
<dbReference type="NCBIfam" id="TIGR02191">
    <property type="entry name" value="RNaseIII"/>
    <property type="match status" value="1"/>
</dbReference>
<dbReference type="GO" id="GO:0006364">
    <property type="term" value="P:rRNA processing"/>
    <property type="evidence" value="ECO:0007669"/>
    <property type="project" value="UniProtKB-UniRule"/>
</dbReference>
<evidence type="ECO:0000256" key="8">
    <source>
        <dbReference type="ARBA" id="ARBA00022694"/>
    </source>
</evidence>
<dbReference type="EC" id="3.1.26.3" evidence="15"/>
<dbReference type="PROSITE" id="PS50142">
    <property type="entry name" value="RNASE_3_2"/>
    <property type="match status" value="1"/>
</dbReference>
<sequence length="225" mass="25376">MFRLAMRHRSATDRPVQESYERLEFFGDSVLGVVIAQFLYEHHPEWDQGMLSKAKSSVVQEGPLASAALKLGLDQHLELSSSEESTGGRQRPSILADVLEAVIGGVYLESGLEAARWFVLEQLHDDLMQVSGGDVNPHDFKSKLQEMAQALWRRTPQYRIAKEMGAAHERRFVVQVLFDDEVMGEGSGRSKKEAEQSAAADALDLIERHRQVRKPMPEPFEDPYI</sequence>
<dbReference type="GO" id="GO:0008033">
    <property type="term" value="P:tRNA processing"/>
    <property type="evidence" value="ECO:0007669"/>
    <property type="project" value="UniProtKB-KW"/>
</dbReference>
<keyword evidence="9 15" id="KW-0540">Nuclease</keyword>
<dbReference type="InterPro" id="IPR000999">
    <property type="entry name" value="RNase_III_dom"/>
</dbReference>
<dbReference type="FunFam" id="3.30.160.20:FF:000003">
    <property type="entry name" value="Ribonuclease 3"/>
    <property type="match status" value="1"/>
</dbReference>
<keyword evidence="11 15" id="KW-0255">Endonuclease</keyword>
<evidence type="ECO:0000256" key="1">
    <source>
        <dbReference type="ARBA" id="ARBA00000109"/>
    </source>
</evidence>
<evidence type="ECO:0000256" key="15">
    <source>
        <dbReference type="HAMAP-Rule" id="MF_00104"/>
    </source>
</evidence>
<feature type="active site" evidence="15">
    <location>
        <position position="28"/>
    </location>
</feature>
<comment type="catalytic activity">
    <reaction evidence="1 15">
        <text>Endonucleolytic cleavage to 5'-phosphomonoester.</text>
        <dbReference type="EC" id="3.1.26.3"/>
    </reaction>
</comment>
<evidence type="ECO:0000256" key="3">
    <source>
        <dbReference type="ARBA" id="ARBA00010183"/>
    </source>
</evidence>
<dbReference type="InterPro" id="IPR036389">
    <property type="entry name" value="RNase_III_sf"/>
</dbReference>
<comment type="caution">
    <text evidence="18">The sequence shown here is derived from an EMBL/GenBank/DDBJ whole genome shotgun (WGS) entry which is preliminary data.</text>
</comment>
<keyword evidence="10 15" id="KW-0479">Metal-binding</keyword>
<feature type="binding site" evidence="15">
    <location>
        <position position="100"/>
    </location>
    <ligand>
        <name>Mg(2+)</name>
        <dbReference type="ChEBI" id="CHEBI:18420"/>
    </ligand>
</feature>
<keyword evidence="8 15" id="KW-0819">tRNA processing</keyword>
<feature type="domain" description="RNase III" evidence="17">
    <location>
        <begin position="1"/>
        <end position="111"/>
    </location>
</feature>
<evidence type="ECO:0000256" key="13">
    <source>
        <dbReference type="ARBA" id="ARBA00022842"/>
    </source>
</evidence>
<dbReference type="Pfam" id="PF00035">
    <property type="entry name" value="dsrm"/>
    <property type="match status" value="1"/>
</dbReference>
<keyword evidence="6 15" id="KW-0698">rRNA processing</keyword>
<keyword evidence="12 15" id="KW-0378">Hydrolase</keyword>
<keyword evidence="15" id="KW-0699">rRNA-binding</keyword>
<evidence type="ECO:0000256" key="2">
    <source>
        <dbReference type="ARBA" id="ARBA00004496"/>
    </source>
</evidence>
<dbReference type="FunFam" id="1.10.1520.10:FF:000001">
    <property type="entry name" value="Ribonuclease 3"/>
    <property type="match status" value="1"/>
</dbReference>
<name>A0A931PV17_FIMGI</name>
<keyword evidence="13 15" id="KW-0460">Magnesium</keyword>
<dbReference type="PANTHER" id="PTHR11207:SF0">
    <property type="entry name" value="RIBONUCLEASE 3"/>
    <property type="match status" value="1"/>
</dbReference>
<dbReference type="SUPFAM" id="SSF54768">
    <property type="entry name" value="dsRNA-binding domain-like"/>
    <property type="match status" value="1"/>
</dbReference>
<keyword evidence="14 15" id="KW-0694">RNA-binding</keyword>
<dbReference type="HAMAP" id="MF_00104">
    <property type="entry name" value="RNase_III"/>
    <property type="match status" value="1"/>
</dbReference>
<comment type="subcellular location">
    <subcellularLocation>
        <location evidence="2 15">Cytoplasm</location>
    </subcellularLocation>
</comment>
<comment type="similarity">
    <text evidence="3">Belongs to the ribonuclease III family.</text>
</comment>
<dbReference type="GO" id="GO:0046872">
    <property type="term" value="F:metal ion binding"/>
    <property type="evidence" value="ECO:0007669"/>
    <property type="project" value="UniProtKB-KW"/>
</dbReference>
<dbReference type="GO" id="GO:0004525">
    <property type="term" value="F:ribonuclease III activity"/>
    <property type="evidence" value="ECO:0007669"/>
    <property type="project" value="UniProtKB-UniRule"/>
</dbReference>
<feature type="binding site" evidence="15">
    <location>
        <position position="24"/>
    </location>
    <ligand>
        <name>Mg(2+)</name>
        <dbReference type="ChEBI" id="CHEBI:18420"/>
    </ligand>
</feature>
<evidence type="ECO:0000256" key="10">
    <source>
        <dbReference type="ARBA" id="ARBA00022723"/>
    </source>
</evidence>
<dbReference type="GO" id="GO:0019843">
    <property type="term" value="F:rRNA binding"/>
    <property type="evidence" value="ECO:0007669"/>
    <property type="project" value="UniProtKB-KW"/>
</dbReference>
<dbReference type="SMART" id="SM00535">
    <property type="entry name" value="RIBOc"/>
    <property type="match status" value="1"/>
</dbReference>
<feature type="domain" description="DRBM" evidence="16">
    <location>
        <begin position="139"/>
        <end position="208"/>
    </location>
</feature>
<dbReference type="Gene3D" id="1.10.1520.10">
    <property type="entry name" value="Ribonuclease III domain"/>
    <property type="match status" value="1"/>
</dbReference>
<dbReference type="InterPro" id="IPR014720">
    <property type="entry name" value="dsRBD_dom"/>
</dbReference>
<dbReference type="PROSITE" id="PS50137">
    <property type="entry name" value="DS_RBD"/>
    <property type="match status" value="1"/>
</dbReference>
<dbReference type="CDD" id="cd10845">
    <property type="entry name" value="DSRM_RNAse_III_family"/>
    <property type="match status" value="1"/>
</dbReference>
<dbReference type="Proteomes" id="UP000727962">
    <property type="component" value="Unassembled WGS sequence"/>
</dbReference>
<evidence type="ECO:0000313" key="18">
    <source>
        <dbReference type="EMBL" id="MBI1757152.1"/>
    </source>
</evidence>
<comment type="cofactor">
    <cofactor evidence="15">
        <name>Mg(2+)</name>
        <dbReference type="ChEBI" id="CHEBI:18420"/>
    </cofactor>
</comment>
<dbReference type="GO" id="GO:0006397">
    <property type="term" value="P:mRNA processing"/>
    <property type="evidence" value="ECO:0007669"/>
    <property type="project" value="UniProtKB-UniRule"/>
</dbReference>
<evidence type="ECO:0000256" key="6">
    <source>
        <dbReference type="ARBA" id="ARBA00022552"/>
    </source>
</evidence>
<dbReference type="GO" id="GO:0042802">
    <property type="term" value="F:identical protein binding"/>
    <property type="evidence" value="ECO:0007669"/>
    <property type="project" value="UniProtKB-ARBA"/>
</dbReference>
<keyword evidence="7 15" id="KW-0507">mRNA processing</keyword>
<evidence type="ECO:0000313" key="19">
    <source>
        <dbReference type="Proteomes" id="UP000727962"/>
    </source>
</evidence>